<reference evidence="2" key="1">
    <citation type="journal article" date="2014" name="Int. J. Syst. Evol. Microbiol.">
        <title>Complete genome sequence of Corynebacterium casei LMG S-19264T (=DSM 44701T), isolated from a smear-ripened cheese.</title>
        <authorList>
            <consortium name="US DOE Joint Genome Institute (JGI-PGF)"/>
            <person name="Walter F."/>
            <person name="Albersmeier A."/>
            <person name="Kalinowski J."/>
            <person name="Ruckert C."/>
        </authorList>
    </citation>
    <scope>NUCLEOTIDE SEQUENCE</scope>
    <source>
        <strain evidence="2">CGMCC 1.12777</strain>
    </source>
</reference>
<proteinExistence type="predicted"/>
<reference evidence="2" key="2">
    <citation type="submission" date="2020-09" db="EMBL/GenBank/DDBJ databases">
        <authorList>
            <person name="Sun Q."/>
            <person name="Zhou Y."/>
        </authorList>
    </citation>
    <scope>NUCLEOTIDE SEQUENCE</scope>
    <source>
        <strain evidence="2">CGMCC 1.12777</strain>
    </source>
</reference>
<dbReference type="Pfam" id="PF00149">
    <property type="entry name" value="Metallophos"/>
    <property type="match status" value="1"/>
</dbReference>
<dbReference type="Proteomes" id="UP000656813">
    <property type="component" value="Unassembled WGS sequence"/>
</dbReference>
<dbReference type="InterPro" id="IPR029052">
    <property type="entry name" value="Metallo-depent_PP-like"/>
</dbReference>
<dbReference type="InterPro" id="IPR004843">
    <property type="entry name" value="Calcineurin-like_PHP"/>
</dbReference>
<dbReference type="Gene3D" id="3.60.21.10">
    <property type="match status" value="1"/>
</dbReference>
<sequence length="272" mass="31266">MRLVYASDLHGNKDHYIQLRKYVQKMNVEALILGGDYFKYTINPNEQFVFMEVFFIPFIHSLSIPVYLIAGNVDLSNVYEQLKISLHNLEVYFLERHPCYIDESISIHGLPYTPPSPFKLKNFERRDLRFDDVKIDSNAFILNNKNAPNTISEDYLNQLPSIEEEIQGFFGLNAIWVIHTPPYGGVLDVIHNGRFVGSKAVRNKIIKEQPLLTLHGHIHESPHLSGQWIERIGKTVSVNPGQGQELHAVIIDINAQKKTIALEHTLFGKYQM</sequence>
<dbReference type="GO" id="GO:0016787">
    <property type="term" value="F:hydrolase activity"/>
    <property type="evidence" value="ECO:0007669"/>
    <property type="project" value="InterPro"/>
</dbReference>
<name>A0A8J2ZUB0_9BACL</name>
<organism evidence="2 3">
    <name type="scientific">Pullulanibacillus pueri</name>
    <dbReference type="NCBI Taxonomy" id="1437324"/>
    <lineage>
        <taxon>Bacteria</taxon>
        <taxon>Bacillati</taxon>
        <taxon>Bacillota</taxon>
        <taxon>Bacilli</taxon>
        <taxon>Bacillales</taxon>
        <taxon>Sporolactobacillaceae</taxon>
        <taxon>Pullulanibacillus</taxon>
    </lineage>
</organism>
<keyword evidence="3" id="KW-1185">Reference proteome</keyword>
<evidence type="ECO:0000313" key="2">
    <source>
        <dbReference type="EMBL" id="GGH77221.1"/>
    </source>
</evidence>
<comment type="caution">
    <text evidence="2">The sequence shown here is derived from an EMBL/GenBank/DDBJ whole genome shotgun (WGS) entry which is preliminary data.</text>
</comment>
<evidence type="ECO:0000313" key="3">
    <source>
        <dbReference type="Proteomes" id="UP000656813"/>
    </source>
</evidence>
<accession>A0A8J2ZUB0</accession>
<dbReference type="AlphaFoldDB" id="A0A8J2ZUB0"/>
<feature type="domain" description="Calcineurin-like phosphoesterase" evidence="1">
    <location>
        <begin position="1"/>
        <end position="220"/>
    </location>
</feature>
<evidence type="ECO:0000259" key="1">
    <source>
        <dbReference type="Pfam" id="PF00149"/>
    </source>
</evidence>
<gene>
    <name evidence="2" type="ORF">GCM10007096_08800</name>
</gene>
<dbReference type="PANTHER" id="PTHR37523">
    <property type="entry name" value="METALLOPHOSPHOESTERASE"/>
    <property type="match status" value="1"/>
</dbReference>
<protein>
    <submittedName>
        <fullName evidence="2">Metallophosphoesterase</fullName>
    </submittedName>
</protein>
<dbReference type="EMBL" id="BMFV01000004">
    <property type="protein sequence ID" value="GGH77221.1"/>
    <property type="molecule type" value="Genomic_DNA"/>
</dbReference>
<dbReference type="SUPFAM" id="SSF56300">
    <property type="entry name" value="Metallo-dependent phosphatases"/>
    <property type="match status" value="1"/>
</dbReference>
<dbReference type="RefSeq" id="WP_188496177.1">
    <property type="nucleotide sequence ID" value="NZ_BMFV01000004.1"/>
</dbReference>
<dbReference type="PANTHER" id="PTHR37523:SF1">
    <property type="entry name" value="CALCINEURIN-LIKE PHOSPHOESTERASE DOMAIN-CONTAINING PROTEIN"/>
    <property type="match status" value="1"/>
</dbReference>